<dbReference type="SUPFAM" id="SSF48208">
    <property type="entry name" value="Six-hairpin glycosidases"/>
    <property type="match status" value="1"/>
</dbReference>
<proteinExistence type="predicted"/>
<dbReference type="RefSeq" id="WP_201363918.1">
    <property type="nucleotide sequence ID" value="NZ_BNJJ01000012.1"/>
</dbReference>
<dbReference type="InterPro" id="IPR008928">
    <property type="entry name" value="6-hairpin_glycosidase_sf"/>
</dbReference>
<dbReference type="PANTHER" id="PTHR31047:SF0">
    <property type="entry name" value="MEIOTICALLY UP-REGULATED GENE 157 PROTEIN"/>
    <property type="match status" value="1"/>
</dbReference>
<comment type="caution">
    <text evidence="1">The sequence shown here is derived from an EMBL/GenBank/DDBJ whole genome shotgun (WGS) entry which is preliminary data.</text>
</comment>
<evidence type="ECO:0000313" key="1">
    <source>
        <dbReference type="EMBL" id="GHO86266.1"/>
    </source>
</evidence>
<dbReference type="PIRSF" id="PIRSF028846">
    <property type="entry name" value="UCP028846"/>
    <property type="match status" value="1"/>
</dbReference>
<keyword evidence="2" id="KW-1185">Reference proteome</keyword>
<evidence type="ECO:0000313" key="2">
    <source>
        <dbReference type="Proteomes" id="UP000635565"/>
    </source>
</evidence>
<dbReference type="PANTHER" id="PTHR31047">
    <property type="entry name" value="MEIOTICALLY UP-REGULATED GENE 157 PROTEIN"/>
    <property type="match status" value="1"/>
</dbReference>
<dbReference type="InterPro" id="IPR008313">
    <property type="entry name" value="GH125"/>
</dbReference>
<keyword evidence="1" id="KW-0378">Hydrolase</keyword>
<dbReference type="InterPro" id="IPR012341">
    <property type="entry name" value="6hp_glycosidase-like_sf"/>
</dbReference>
<gene>
    <name evidence="1" type="ORF">KSZ_42720</name>
</gene>
<dbReference type="Gene3D" id="1.50.10.10">
    <property type="match status" value="1"/>
</dbReference>
<sequence>MLQQQDQLQLEAIFSRCILNTLETTVELLDDGTTFVVTGDIPAMWLRDSTAQVKPYLTIAADDKDVQRLVRGLIQRQAQYILHDPYANAFNRDASGSGFPQDRTEMTPLLWERKYELDSLCYPLYLLHEYVVRTQDSYIFNNTLHHMLQRVVDIMCIEQQHELQSPYYFERTNGAASDTLPFQGRGTRCNFTGMVWSGFRPSDDACKFGYLVPANMFAVVVLQYVAEYARSMYQDEELASRALRLREEINFGIQTYAIVQHPVYGSIYAYETDGYGNYNLMDDANVPSLLSLPYLGYCTADDPIYRNTRKFILSSANPYYFSGTQARGVGSPHTPHGYIWPIALSMQGLTATDAQEVAELVQMLVSTTAGTGYMHESFHPDEPERYTRSWFAWANSLFGEFIYRWITKNTPL</sequence>
<name>A0ABQ3VMF5_9CHLR</name>
<accession>A0ABQ3VMF5</accession>
<dbReference type="Pfam" id="PF06824">
    <property type="entry name" value="Glyco_hydro_125"/>
    <property type="match status" value="1"/>
</dbReference>
<dbReference type="SMART" id="SM01149">
    <property type="entry name" value="DUF1237"/>
    <property type="match status" value="1"/>
</dbReference>
<dbReference type="EMBL" id="BNJJ01000012">
    <property type="protein sequence ID" value="GHO86266.1"/>
    <property type="molecule type" value="Genomic_DNA"/>
</dbReference>
<dbReference type="Proteomes" id="UP000635565">
    <property type="component" value="Unassembled WGS sequence"/>
</dbReference>
<organism evidence="1 2">
    <name type="scientific">Dictyobacter formicarum</name>
    <dbReference type="NCBI Taxonomy" id="2778368"/>
    <lineage>
        <taxon>Bacteria</taxon>
        <taxon>Bacillati</taxon>
        <taxon>Chloroflexota</taxon>
        <taxon>Ktedonobacteria</taxon>
        <taxon>Ktedonobacterales</taxon>
        <taxon>Dictyobacteraceae</taxon>
        <taxon>Dictyobacter</taxon>
    </lineage>
</organism>
<dbReference type="GO" id="GO:0016787">
    <property type="term" value="F:hydrolase activity"/>
    <property type="evidence" value="ECO:0007669"/>
    <property type="project" value="UniProtKB-KW"/>
</dbReference>
<reference evidence="1 2" key="1">
    <citation type="journal article" date="2021" name="Int. J. Syst. Evol. Microbiol.">
        <title>Reticulibacter mediterranei gen. nov., sp. nov., within the new family Reticulibacteraceae fam. nov., and Ktedonospora formicarum gen. nov., sp. nov., Ktedonobacter robiniae sp. nov., Dictyobacter formicarum sp. nov. and Dictyobacter arantiisoli sp. nov., belonging to the class Ktedonobacteria.</title>
        <authorList>
            <person name="Yabe S."/>
            <person name="Zheng Y."/>
            <person name="Wang C.M."/>
            <person name="Sakai Y."/>
            <person name="Abe K."/>
            <person name="Yokota A."/>
            <person name="Donadio S."/>
            <person name="Cavaletti L."/>
            <person name="Monciardini P."/>
        </authorList>
    </citation>
    <scope>NUCLEOTIDE SEQUENCE [LARGE SCALE GENOMIC DNA]</scope>
    <source>
        <strain evidence="1 2">SOSP1-9</strain>
    </source>
</reference>
<protein>
    <submittedName>
        <fullName evidence="1">Glycosyl hydrolase</fullName>
    </submittedName>
</protein>